<dbReference type="AlphaFoldDB" id="A0AA86QD73"/>
<evidence type="ECO:0000313" key="3">
    <source>
        <dbReference type="Proteomes" id="UP001642409"/>
    </source>
</evidence>
<evidence type="ECO:0000313" key="1">
    <source>
        <dbReference type="EMBL" id="CAI9956595.1"/>
    </source>
</evidence>
<keyword evidence="3" id="KW-1185">Reference proteome</keyword>
<comment type="caution">
    <text evidence="1">The sequence shown here is derived from an EMBL/GenBank/DDBJ whole genome shotgun (WGS) entry which is preliminary data.</text>
</comment>
<accession>A0AA86QD73</accession>
<evidence type="ECO:0000313" key="2">
    <source>
        <dbReference type="EMBL" id="CAL6051381.1"/>
    </source>
</evidence>
<name>A0AA86QD73_9EUKA</name>
<organism evidence="1">
    <name type="scientific">Hexamita inflata</name>
    <dbReference type="NCBI Taxonomy" id="28002"/>
    <lineage>
        <taxon>Eukaryota</taxon>
        <taxon>Metamonada</taxon>
        <taxon>Diplomonadida</taxon>
        <taxon>Hexamitidae</taxon>
        <taxon>Hexamitinae</taxon>
        <taxon>Hexamita</taxon>
    </lineage>
</organism>
<protein>
    <submittedName>
        <fullName evidence="2">Hypothetical_protein</fullName>
    </submittedName>
</protein>
<dbReference type="Proteomes" id="UP001642409">
    <property type="component" value="Unassembled WGS sequence"/>
</dbReference>
<reference evidence="2 3" key="2">
    <citation type="submission" date="2024-07" db="EMBL/GenBank/DDBJ databases">
        <authorList>
            <person name="Akdeniz Z."/>
        </authorList>
    </citation>
    <scope>NUCLEOTIDE SEQUENCE [LARGE SCALE GENOMIC DNA]</scope>
</reference>
<gene>
    <name evidence="1" type="ORF">HINF_LOCUS44240</name>
    <name evidence="2" type="ORF">HINF_LOCUS44341</name>
</gene>
<dbReference type="EMBL" id="CATOUU010000878">
    <property type="protein sequence ID" value="CAI9956595.1"/>
    <property type="molecule type" value="Genomic_DNA"/>
</dbReference>
<proteinExistence type="predicted"/>
<sequence length="440" mass="51449">MFKCTQTDGSLDIQINRGLKECKNNLSQFYGKNFNNIIIDGGVTDQHKHIQQSEFLLRSYNSIIDKIEMKNCTINLDQAVGFFQQITFTNCTFVGTLTDQFHAISLDIQCGVQLSSFAAGDIEQINLIVKKQPMLLKQLQYNFSNTNLMKNLNNLTFQNTIVDLSEVNGTWKQVQFLNCQLKNNICQTFKAFHMFVESGDQNILLLFKNYRFDHIQFKFKNIPFQFDIQLFNSVLLQSFKWTNAELYLEYCKVDLQQLCGNFSTFQAVECLFKNSLSQKFSCNKIVFLDCSMYQESNFSSNILKDIKCDSIQIKNNAIIQYLPNIKELILQNCKIRLKNQLPTLEKLALNYCDLQNLGPSQVPMLKELIIPRHFKTQHIQPLQEAIQVHLRTQKQKDNQPRLIEAKKRKQLTLKQRIKEEQEELQYCVWIIVYNFKTGHE</sequence>
<dbReference type="EMBL" id="CAXDID020000188">
    <property type="protein sequence ID" value="CAL6051381.1"/>
    <property type="molecule type" value="Genomic_DNA"/>
</dbReference>
<reference evidence="1" key="1">
    <citation type="submission" date="2023-06" db="EMBL/GenBank/DDBJ databases">
        <authorList>
            <person name="Kurt Z."/>
        </authorList>
    </citation>
    <scope>NUCLEOTIDE SEQUENCE</scope>
</reference>